<gene>
    <name evidence="3" type="ORF">M569_00698</name>
</gene>
<evidence type="ECO:0008006" key="5">
    <source>
        <dbReference type="Google" id="ProtNLM"/>
    </source>
</evidence>
<comment type="similarity">
    <text evidence="1">Belongs to the NDRG family.</text>
</comment>
<sequence length="364" mass="40257">MTESSDSVSLDVDSIPLAGKEHIVKTSSGNVSVVVLGDHEKPALITYPDLGLNYVSCFQGLFVCQEAFCLLLRNFCIYHISPLGHELGAGEASPDEPSIMADDLADQIVEILNYFGLGTVMCMGVTAGAYILTLFALPRSQLKYSGRVMGLILVSPLCKAPSWTEWLCNKVMSNLLYICGMCGIVKELLLRRYFSKDVLGSIDVPESDVVRSCRRSLGEKQSCNVIRYIEAINGRPDICDGLRKLKCRSLILVGENSPFHQEALLMTSKLDRRFSALVEVQGCGSLVTEEQPDAMVIPLEYFLMGYGFNKQWHVSVSPRSPLSPTTVISPELFSPESMGLKLKPIKTRMIIQEEEEEEAAEERV</sequence>
<dbReference type="InterPro" id="IPR004142">
    <property type="entry name" value="NDRG"/>
</dbReference>
<protein>
    <recommendedName>
        <fullName evidence="5">Pollen-specific protein SF21</fullName>
    </recommendedName>
</protein>
<proteinExistence type="inferred from homology"/>
<dbReference type="InterPro" id="IPR029058">
    <property type="entry name" value="AB_hydrolase_fold"/>
</dbReference>
<dbReference type="Proteomes" id="UP000015453">
    <property type="component" value="Unassembled WGS sequence"/>
</dbReference>
<name>S8EMX3_9LAMI</name>
<keyword evidence="2" id="KW-0472">Membrane</keyword>
<dbReference type="PANTHER" id="PTHR11034">
    <property type="entry name" value="N-MYC DOWNSTREAM REGULATED"/>
    <property type="match status" value="1"/>
</dbReference>
<keyword evidence="2" id="KW-0812">Transmembrane</keyword>
<evidence type="ECO:0000313" key="4">
    <source>
        <dbReference type="Proteomes" id="UP000015453"/>
    </source>
</evidence>
<accession>S8EMX3</accession>
<evidence type="ECO:0000256" key="2">
    <source>
        <dbReference type="SAM" id="Phobius"/>
    </source>
</evidence>
<dbReference type="SUPFAM" id="SSF53474">
    <property type="entry name" value="alpha/beta-Hydrolases"/>
    <property type="match status" value="1"/>
</dbReference>
<dbReference type="Gene3D" id="3.40.50.1820">
    <property type="entry name" value="alpha/beta hydrolase"/>
    <property type="match status" value="1"/>
</dbReference>
<evidence type="ECO:0000256" key="1">
    <source>
        <dbReference type="ARBA" id="ARBA00005598"/>
    </source>
</evidence>
<organism evidence="3 4">
    <name type="scientific">Genlisea aurea</name>
    <dbReference type="NCBI Taxonomy" id="192259"/>
    <lineage>
        <taxon>Eukaryota</taxon>
        <taxon>Viridiplantae</taxon>
        <taxon>Streptophyta</taxon>
        <taxon>Embryophyta</taxon>
        <taxon>Tracheophyta</taxon>
        <taxon>Spermatophyta</taxon>
        <taxon>Magnoliopsida</taxon>
        <taxon>eudicotyledons</taxon>
        <taxon>Gunneridae</taxon>
        <taxon>Pentapetalae</taxon>
        <taxon>asterids</taxon>
        <taxon>lamiids</taxon>
        <taxon>Lamiales</taxon>
        <taxon>Lentibulariaceae</taxon>
        <taxon>Genlisea</taxon>
    </lineage>
</organism>
<dbReference type="Pfam" id="PF03096">
    <property type="entry name" value="Ndr"/>
    <property type="match status" value="1"/>
</dbReference>
<feature type="transmembrane region" description="Helical" evidence="2">
    <location>
        <begin position="114"/>
        <end position="137"/>
    </location>
</feature>
<keyword evidence="4" id="KW-1185">Reference proteome</keyword>
<reference evidence="3 4" key="1">
    <citation type="journal article" date="2013" name="BMC Genomics">
        <title>The miniature genome of a carnivorous plant Genlisea aurea contains a low number of genes and short non-coding sequences.</title>
        <authorList>
            <person name="Leushkin E.V."/>
            <person name="Sutormin R.A."/>
            <person name="Nabieva E.R."/>
            <person name="Penin A.A."/>
            <person name="Kondrashov A.S."/>
            <person name="Logacheva M.D."/>
        </authorList>
    </citation>
    <scope>NUCLEOTIDE SEQUENCE [LARGE SCALE GENOMIC DNA]</scope>
</reference>
<dbReference type="OrthoDB" id="741027at2759"/>
<evidence type="ECO:0000313" key="3">
    <source>
        <dbReference type="EMBL" id="EPS74062.1"/>
    </source>
</evidence>
<comment type="caution">
    <text evidence="3">The sequence shown here is derived from an EMBL/GenBank/DDBJ whole genome shotgun (WGS) entry which is preliminary data.</text>
</comment>
<dbReference type="AlphaFoldDB" id="S8EMX3"/>
<dbReference type="EMBL" id="AUSU01000197">
    <property type="protein sequence ID" value="EPS74062.1"/>
    <property type="molecule type" value="Genomic_DNA"/>
</dbReference>
<keyword evidence="2" id="KW-1133">Transmembrane helix</keyword>